<dbReference type="PANTHER" id="PTHR37844:SF2">
    <property type="entry name" value="SER_THR PROTEIN PHOSPHATASE SUPERFAMILY (AFU_ORTHOLOGUE AFUA_1G14840)"/>
    <property type="match status" value="1"/>
</dbReference>
<comment type="caution">
    <text evidence="2">The sequence shown here is derived from an EMBL/GenBank/DDBJ whole genome shotgun (WGS) entry which is preliminary data.</text>
</comment>
<dbReference type="Proteomes" id="UP000566819">
    <property type="component" value="Unassembled WGS sequence"/>
</dbReference>
<accession>A0A8H4RRA5</accession>
<sequence length="286" mass="32608">MKKLRSLFNKSFSTSFQILSDLHLEVGQQYLSYEIPPSAPYLILGGDIGRLIDFDSYLAFLARQTNNFKTVFLVLGNHEFCGLSSAGALEQAKKLEAEPILGGKLILLHQKRFDFPDSSITILGCTLWSRILEEAREIVQMKVKDFQKIEDRTVDAHNRDHESDVTWLRAQVEEIRKENEGMGKDECQGDILVITHHAPSIQETARPEQVDNPWSSAFATDLLRDGGWPNVKMWIFGHTHFTTEFEKCGIRVVSNQRGYVLPGTVEVKNKEKDAKKRFDVRKIVSL</sequence>
<dbReference type="InterPro" id="IPR029052">
    <property type="entry name" value="Metallo-depent_PP-like"/>
</dbReference>
<gene>
    <name evidence="2" type="ORF">G7Y89_g4603</name>
</gene>
<dbReference type="Pfam" id="PF00149">
    <property type="entry name" value="Metallophos"/>
    <property type="match status" value="1"/>
</dbReference>
<evidence type="ECO:0000259" key="1">
    <source>
        <dbReference type="Pfam" id="PF00149"/>
    </source>
</evidence>
<dbReference type="EMBL" id="JAAMPI010000253">
    <property type="protein sequence ID" value="KAF4633520.1"/>
    <property type="molecule type" value="Genomic_DNA"/>
</dbReference>
<protein>
    <recommendedName>
        <fullName evidence="1">Calcineurin-like phosphoesterase domain-containing protein</fullName>
    </recommendedName>
</protein>
<dbReference type="PANTHER" id="PTHR37844">
    <property type="entry name" value="SER/THR PROTEIN PHOSPHATASE SUPERFAMILY (AFU_ORTHOLOGUE AFUA_1G14840)"/>
    <property type="match status" value="1"/>
</dbReference>
<dbReference type="AlphaFoldDB" id="A0A8H4RRA5"/>
<dbReference type="InterPro" id="IPR004843">
    <property type="entry name" value="Calcineurin-like_PHP"/>
</dbReference>
<keyword evidence="3" id="KW-1185">Reference proteome</keyword>
<dbReference type="Gene3D" id="3.60.21.10">
    <property type="match status" value="1"/>
</dbReference>
<dbReference type="SUPFAM" id="SSF56300">
    <property type="entry name" value="Metallo-dependent phosphatases"/>
    <property type="match status" value="1"/>
</dbReference>
<dbReference type="OrthoDB" id="550558at2759"/>
<organism evidence="2 3">
    <name type="scientific">Cudoniella acicularis</name>
    <dbReference type="NCBI Taxonomy" id="354080"/>
    <lineage>
        <taxon>Eukaryota</taxon>
        <taxon>Fungi</taxon>
        <taxon>Dikarya</taxon>
        <taxon>Ascomycota</taxon>
        <taxon>Pezizomycotina</taxon>
        <taxon>Leotiomycetes</taxon>
        <taxon>Helotiales</taxon>
        <taxon>Tricladiaceae</taxon>
        <taxon>Cudoniella</taxon>
    </lineage>
</organism>
<name>A0A8H4RRA5_9HELO</name>
<evidence type="ECO:0000313" key="3">
    <source>
        <dbReference type="Proteomes" id="UP000566819"/>
    </source>
</evidence>
<reference evidence="2 3" key="1">
    <citation type="submission" date="2020-03" db="EMBL/GenBank/DDBJ databases">
        <title>Draft Genome Sequence of Cudoniella acicularis.</title>
        <authorList>
            <person name="Buettner E."/>
            <person name="Kellner H."/>
        </authorList>
    </citation>
    <scope>NUCLEOTIDE SEQUENCE [LARGE SCALE GENOMIC DNA]</scope>
    <source>
        <strain evidence="2 3">DSM 108380</strain>
    </source>
</reference>
<dbReference type="GO" id="GO:0016787">
    <property type="term" value="F:hydrolase activity"/>
    <property type="evidence" value="ECO:0007669"/>
    <property type="project" value="InterPro"/>
</dbReference>
<feature type="domain" description="Calcineurin-like phosphoesterase" evidence="1">
    <location>
        <begin position="19"/>
        <end position="240"/>
    </location>
</feature>
<proteinExistence type="predicted"/>
<evidence type="ECO:0000313" key="2">
    <source>
        <dbReference type="EMBL" id="KAF4633520.1"/>
    </source>
</evidence>